<dbReference type="Gene3D" id="3.40.50.1820">
    <property type="entry name" value="alpha/beta hydrolase"/>
    <property type="match status" value="1"/>
</dbReference>
<protein>
    <recommendedName>
        <fullName evidence="9">DUF676 domain-containing protein</fullName>
    </recommendedName>
</protein>
<keyword evidence="5" id="KW-0496">Mitochondrion</keyword>
<name>A0A6A5U5D2_9PLEO</name>
<evidence type="ECO:0000313" key="8">
    <source>
        <dbReference type="Proteomes" id="UP000800035"/>
    </source>
</evidence>
<accession>A0A6A5U5D2</accession>
<evidence type="ECO:0000256" key="5">
    <source>
        <dbReference type="ARBA" id="ARBA00023128"/>
    </source>
</evidence>
<dbReference type="AlphaFoldDB" id="A0A6A5U5D2"/>
<feature type="non-terminal residue" evidence="7">
    <location>
        <position position="1"/>
    </location>
</feature>
<dbReference type="PANTHER" id="PTHR48182">
    <property type="entry name" value="PROTEIN SERAC1"/>
    <property type="match status" value="1"/>
</dbReference>
<sequence>VILVHGLRGHPRKTWEATVSIYWPEEYLIPDIPQARVWAYGYDADVFGFFQPNNQSTISQHGQDLRAKLERQIENKDPIVFVVYSLGGIIVKDVIA</sequence>
<evidence type="ECO:0000256" key="2">
    <source>
        <dbReference type="ARBA" id="ARBA00004240"/>
    </source>
</evidence>
<dbReference type="PANTHER" id="PTHR48182:SF2">
    <property type="entry name" value="PROTEIN SERAC1"/>
    <property type="match status" value="1"/>
</dbReference>
<gene>
    <name evidence="7" type="ORF">CC80DRAFT_405685</name>
</gene>
<dbReference type="GO" id="GO:0005783">
    <property type="term" value="C:endoplasmic reticulum"/>
    <property type="evidence" value="ECO:0007669"/>
    <property type="project" value="UniProtKB-SubCell"/>
</dbReference>
<dbReference type="GO" id="GO:0016020">
    <property type="term" value="C:membrane"/>
    <property type="evidence" value="ECO:0007669"/>
    <property type="project" value="UniProtKB-SubCell"/>
</dbReference>
<reference evidence="7" key="1">
    <citation type="journal article" date="2020" name="Stud. Mycol.">
        <title>101 Dothideomycetes genomes: a test case for predicting lifestyles and emergence of pathogens.</title>
        <authorList>
            <person name="Haridas S."/>
            <person name="Albert R."/>
            <person name="Binder M."/>
            <person name="Bloem J."/>
            <person name="Labutti K."/>
            <person name="Salamov A."/>
            <person name="Andreopoulos B."/>
            <person name="Baker S."/>
            <person name="Barry K."/>
            <person name="Bills G."/>
            <person name="Bluhm B."/>
            <person name="Cannon C."/>
            <person name="Castanera R."/>
            <person name="Culley D."/>
            <person name="Daum C."/>
            <person name="Ezra D."/>
            <person name="Gonzalez J."/>
            <person name="Henrissat B."/>
            <person name="Kuo A."/>
            <person name="Liang C."/>
            <person name="Lipzen A."/>
            <person name="Lutzoni F."/>
            <person name="Magnuson J."/>
            <person name="Mondo S."/>
            <person name="Nolan M."/>
            <person name="Ohm R."/>
            <person name="Pangilinan J."/>
            <person name="Park H.-J."/>
            <person name="Ramirez L."/>
            <person name="Alfaro M."/>
            <person name="Sun H."/>
            <person name="Tritt A."/>
            <person name="Yoshinaga Y."/>
            <person name="Zwiers L.-H."/>
            <person name="Turgeon B."/>
            <person name="Goodwin S."/>
            <person name="Spatafora J."/>
            <person name="Crous P."/>
            <person name="Grigoriev I."/>
        </authorList>
    </citation>
    <scope>NUCLEOTIDE SEQUENCE</scope>
    <source>
        <strain evidence="7">CBS 675.92</strain>
    </source>
</reference>
<dbReference type="OrthoDB" id="5086500at2759"/>
<dbReference type="InterPro" id="IPR052374">
    <property type="entry name" value="SERAC1"/>
</dbReference>
<evidence type="ECO:0000313" key="7">
    <source>
        <dbReference type="EMBL" id="KAF1959884.1"/>
    </source>
</evidence>
<comment type="subcellular location">
    <subcellularLocation>
        <location evidence="2">Endoplasmic reticulum</location>
    </subcellularLocation>
    <subcellularLocation>
        <location evidence="3">Membrane</location>
    </subcellularLocation>
    <subcellularLocation>
        <location evidence="1">Mitochondrion</location>
    </subcellularLocation>
</comment>
<dbReference type="InterPro" id="IPR029058">
    <property type="entry name" value="AB_hydrolase_fold"/>
</dbReference>
<dbReference type="SUPFAM" id="SSF53474">
    <property type="entry name" value="alpha/beta-Hydrolases"/>
    <property type="match status" value="1"/>
</dbReference>
<keyword evidence="8" id="KW-1185">Reference proteome</keyword>
<evidence type="ECO:0000256" key="4">
    <source>
        <dbReference type="ARBA" id="ARBA00022824"/>
    </source>
</evidence>
<evidence type="ECO:0008006" key="9">
    <source>
        <dbReference type="Google" id="ProtNLM"/>
    </source>
</evidence>
<keyword evidence="6" id="KW-0472">Membrane</keyword>
<evidence type="ECO:0000256" key="3">
    <source>
        <dbReference type="ARBA" id="ARBA00004370"/>
    </source>
</evidence>
<dbReference type="GO" id="GO:0005739">
    <property type="term" value="C:mitochondrion"/>
    <property type="evidence" value="ECO:0007669"/>
    <property type="project" value="UniProtKB-SubCell"/>
</dbReference>
<organism evidence="7 8">
    <name type="scientific">Byssothecium circinans</name>
    <dbReference type="NCBI Taxonomy" id="147558"/>
    <lineage>
        <taxon>Eukaryota</taxon>
        <taxon>Fungi</taxon>
        <taxon>Dikarya</taxon>
        <taxon>Ascomycota</taxon>
        <taxon>Pezizomycotina</taxon>
        <taxon>Dothideomycetes</taxon>
        <taxon>Pleosporomycetidae</taxon>
        <taxon>Pleosporales</taxon>
        <taxon>Massarineae</taxon>
        <taxon>Massarinaceae</taxon>
        <taxon>Byssothecium</taxon>
    </lineage>
</organism>
<dbReference type="Proteomes" id="UP000800035">
    <property type="component" value="Unassembled WGS sequence"/>
</dbReference>
<proteinExistence type="predicted"/>
<evidence type="ECO:0000256" key="6">
    <source>
        <dbReference type="ARBA" id="ARBA00023136"/>
    </source>
</evidence>
<dbReference type="EMBL" id="ML976984">
    <property type="protein sequence ID" value="KAF1959884.1"/>
    <property type="molecule type" value="Genomic_DNA"/>
</dbReference>
<evidence type="ECO:0000256" key="1">
    <source>
        <dbReference type="ARBA" id="ARBA00004173"/>
    </source>
</evidence>
<keyword evidence="4" id="KW-0256">Endoplasmic reticulum</keyword>